<dbReference type="PROSITE" id="PS51882">
    <property type="entry name" value="G_ALPHA"/>
    <property type="match status" value="1"/>
</dbReference>
<dbReference type="GO" id="GO:0001664">
    <property type="term" value="F:G protein-coupled receptor binding"/>
    <property type="evidence" value="ECO:0007669"/>
    <property type="project" value="TreeGrafter"/>
</dbReference>
<dbReference type="Pfam" id="PF00503">
    <property type="entry name" value="G-alpha"/>
    <property type="match status" value="1"/>
</dbReference>
<feature type="binding site" evidence="9">
    <location>
        <begin position="268"/>
        <end position="271"/>
    </location>
    <ligand>
        <name>GTP</name>
        <dbReference type="ChEBI" id="CHEBI:37565"/>
    </ligand>
</feature>
<evidence type="ECO:0000313" key="11">
    <source>
        <dbReference type="EMBL" id="KJA13994.1"/>
    </source>
</evidence>
<evidence type="ECO:0000256" key="1">
    <source>
        <dbReference type="ARBA" id="ARBA00022707"/>
    </source>
</evidence>
<dbReference type="CDD" id="cd00066">
    <property type="entry name" value="G-alpha"/>
    <property type="match status" value="1"/>
</dbReference>
<dbReference type="EMBL" id="KN817700">
    <property type="protein sequence ID" value="KJA13994.1"/>
    <property type="molecule type" value="Genomic_DNA"/>
</dbReference>
<keyword evidence="1" id="KW-0519">Myristate</keyword>
<evidence type="ECO:0000256" key="5">
    <source>
        <dbReference type="ARBA" id="ARBA00023134"/>
    </source>
</evidence>
<dbReference type="GO" id="GO:0007189">
    <property type="term" value="P:adenylate cyclase-activating G protein-coupled receptor signaling pathway"/>
    <property type="evidence" value="ECO:0007669"/>
    <property type="project" value="TreeGrafter"/>
</dbReference>
<dbReference type="InterPro" id="IPR011025">
    <property type="entry name" value="GproteinA_insert"/>
</dbReference>
<dbReference type="PANTHER" id="PTHR10218">
    <property type="entry name" value="GTP-BINDING PROTEIN ALPHA SUBUNIT"/>
    <property type="match status" value="1"/>
</dbReference>
<protein>
    <recommendedName>
        <fullName evidence="13">G-protein alpha subunit</fullName>
    </recommendedName>
</protein>
<dbReference type="SUPFAM" id="SSF52540">
    <property type="entry name" value="P-loop containing nucleoside triphosphate hydrolases"/>
    <property type="match status" value="1"/>
</dbReference>
<dbReference type="PANTHER" id="PTHR10218:SF369">
    <property type="entry name" value="GUANINE NUCLEOTIDE-BINDING PROTEIN ALPHA-2 SUBUNIT"/>
    <property type="match status" value="1"/>
</dbReference>
<dbReference type="GO" id="GO:0005737">
    <property type="term" value="C:cytoplasm"/>
    <property type="evidence" value="ECO:0007669"/>
    <property type="project" value="TreeGrafter"/>
</dbReference>
<dbReference type="InterPro" id="IPR001019">
    <property type="entry name" value="Gprotein_alpha_su"/>
</dbReference>
<evidence type="ECO:0000256" key="10">
    <source>
        <dbReference type="PIRSR" id="PIRSR601019-2"/>
    </source>
</evidence>
<dbReference type="SUPFAM" id="SSF47895">
    <property type="entry name" value="Transducin (alpha subunit), insertion domain"/>
    <property type="match status" value="1"/>
</dbReference>
<accession>A0A0D2N448</accession>
<keyword evidence="6" id="KW-0564">Palmitate</keyword>
<dbReference type="GO" id="GO:0046872">
    <property type="term" value="F:metal ion binding"/>
    <property type="evidence" value="ECO:0007669"/>
    <property type="project" value="UniProtKB-KW"/>
</dbReference>
<keyword evidence="8" id="KW-0449">Lipoprotein</keyword>
<name>A0A0D2N448_HYPSF</name>
<dbReference type="Gene3D" id="1.10.400.10">
    <property type="entry name" value="GI Alpha 1, domain 2-like"/>
    <property type="match status" value="1"/>
</dbReference>
<evidence type="ECO:0000256" key="4">
    <source>
        <dbReference type="ARBA" id="ARBA00022842"/>
    </source>
</evidence>
<organism evidence="11 12">
    <name type="scientific">Hypholoma sublateritium (strain FD-334 SS-4)</name>
    <dbReference type="NCBI Taxonomy" id="945553"/>
    <lineage>
        <taxon>Eukaryota</taxon>
        <taxon>Fungi</taxon>
        <taxon>Dikarya</taxon>
        <taxon>Basidiomycota</taxon>
        <taxon>Agaricomycotina</taxon>
        <taxon>Agaricomycetes</taxon>
        <taxon>Agaricomycetidae</taxon>
        <taxon>Agaricales</taxon>
        <taxon>Agaricineae</taxon>
        <taxon>Strophariaceae</taxon>
        <taxon>Hypholoma</taxon>
    </lineage>
</organism>
<evidence type="ECO:0000256" key="9">
    <source>
        <dbReference type="PIRSR" id="PIRSR601019-1"/>
    </source>
</evidence>
<dbReference type="AlphaFoldDB" id="A0A0D2N448"/>
<dbReference type="OMA" id="HENRMLE"/>
<dbReference type="GO" id="GO:0003924">
    <property type="term" value="F:GTPase activity"/>
    <property type="evidence" value="ECO:0007669"/>
    <property type="project" value="InterPro"/>
</dbReference>
<feature type="binding site" evidence="10">
    <location>
        <position position="179"/>
    </location>
    <ligand>
        <name>Mg(2+)</name>
        <dbReference type="ChEBI" id="CHEBI:18420"/>
    </ligand>
</feature>
<keyword evidence="12" id="KW-1185">Reference proteome</keyword>
<dbReference type="GO" id="GO:0005834">
    <property type="term" value="C:heterotrimeric G-protein complex"/>
    <property type="evidence" value="ECO:0007669"/>
    <property type="project" value="TreeGrafter"/>
</dbReference>
<reference evidence="12" key="1">
    <citation type="submission" date="2014-04" db="EMBL/GenBank/DDBJ databases">
        <title>Evolutionary Origins and Diversification of the Mycorrhizal Mutualists.</title>
        <authorList>
            <consortium name="DOE Joint Genome Institute"/>
            <consortium name="Mycorrhizal Genomics Consortium"/>
            <person name="Kohler A."/>
            <person name="Kuo A."/>
            <person name="Nagy L.G."/>
            <person name="Floudas D."/>
            <person name="Copeland A."/>
            <person name="Barry K.W."/>
            <person name="Cichocki N."/>
            <person name="Veneault-Fourrey C."/>
            <person name="LaButti K."/>
            <person name="Lindquist E.A."/>
            <person name="Lipzen A."/>
            <person name="Lundell T."/>
            <person name="Morin E."/>
            <person name="Murat C."/>
            <person name="Riley R."/>
            <person name="Ohm R."/>
            <person name="Sun H."/>
            <person name="Tunlid A."/>
            <person name="Henrissat B."/>
            <person name="Grigoriev I.V."/>
            <person name="Hibbett D.S."/>
            <person name="Martin F."/>
        </authorList>
    </citation>
    <scope>NUCLEOTIDE SEQUENCE [LARGE SCALE GENOMIC DNA]</scope>
    <source>
        <strain evidence="12">FD-334 SS-4</strain>
    </source>
</reference>
<feature type="binding site" evidence="9">
    <location>
        <position position="326"/>
    </location>
    <ligand>
        <name>GTP</name>
        <dbReference type="ChEBI" id="CHEBI:37565"/>
    </ligand>
</feature>
<feature type="binding site" evidence="9">
    <location>
        <begin position="148"/>
        <end position="149"/>
    </location>
    <ligand>
        <name>GTP</name>
        <dbReference type="ChEBI" id="CHEBI:37565"/>
    </ligand>
</feature>
<keyword evidence="3 9" id="KW-0547">Nucleotide-binding</keyword>
<dbReference type="SMART" id="SM00275">
    <property type="entry name" value="G_alpha"/>
    <property type="match status" value="1"/>
</dbReference>
<evidence type="ECO:0000256" key="3">
    <source>
        <dbReference type="ARBA" id="ARBA00022741"/>
    </source>
</evidence>
<gene>
    <name evidence="11" type="ORF">HYPSUDRAFT_220657</name>
</gene>
<evidence type="ECO:0008006" key="13">
    <source>
        <dbReference type="Google" id="ProtNLM"/>
    </source>
</evidence>
<keyword evidence="2 10" id="KW-0479">Metal-binding</keyword>
<evidence type="ECO:0000256" key="6">
    <source>
        <dbReference type="ARBA" id="ARBA00023139"/>
    </source>
</evidence>
<evidence type="ECO:0000256" key="2">
    <source>
        <dbReference type="ARBA" id="ARBA00022723"/>
    </source>
</evidence>
<dbReference type="Proteomes" id="UP000054270">
    <property type="component" value="Unassembled WGS sequence"/>
</dbReference>
<evidence type="ECO:0000313" key="12">
    <source>
        <dbReference type="Proteomes" id="UP000054270"/>
    </source>
</evidence>
<keyword evidence="4 10" id="KW-0460">Magnesium</keyword>
<sequence length="354" mass="39983">MGHTYSAWSAEQGRRREASVKRAYKWYSQWDVLLLGVSGAGKTTLTTQLRNAKEGGRSEAERAACRGEVYEHVVRAARLAVEVMQSNGAQCAEQYNRENVEIILAYNLDTANLLYLPAEFTTAVHQLWADAAFKGEVYEYGGDSVLMDSAAYFFEEVLRIGAPGYVPTDTDIIRVYRNTIGIVETRFSKDTWQWVHLFDVGTWVPECKKWIQDFEETAIIVFCVALSDYDRASVDGKHENRMLESIAMFENVVNLGTFANTPIILFFNKLDVFRAKLAKLPLQWHFPDYSGGSDVDAACKYIEGKFTGVIRVHRSKMLLTTHIITATDAQTTKLLSDKLKRTFNATALEMAGFM</sequence>
<dbReference type="InterPro" id="IPR027417">
    <property type="entry name" value="P-loop_NTPase"/>
</dbReference>
<keyword evidence="7" id="KW-0807">Transducer</keyword>
<proteinExistence type="predicted"/>
<evidence type="ECO:0000256" key="7">
    <source>
        <dbReference type="ARBA" id="ARBA00023224"/>
    </source>
</evidence>
<dbReference type="OrthoDB" id="5817230at2759"/>
<dbReference type="PRINTS" id="PR00318">
    <property type="entry name" value="GPROTEINA"/>
</dbReference>
<dbReference type="GO" id="GO:0031683">
    <property type="term" value="F:G-protein beta/gamma-subunit complex binding"/>
    <property type="evidence" value="ECO:0007669"/>
    <property type="project" value="InterPro"/>
</dbReference>
<feature type="binding site" evidence="10">
    <location>
        <position position="43"/>
    </location>
    <ligand>
        <name>Mg(2+)</name>
        <dbReference type="ChEBI" id="CHEBI:18420"/>
    </ligand>
</feature>
<dbReference type="STRING" id="945553.A0A0D2N448"/>
<evidence type="ECO:0000256" key="8">
    <source>
        <dbReference type="ARBA" id="ARBA00023288"/>
    </source>
</evidence>
<dbReference type="Gene3D" id="3.40.50.300">
    <property type="entry name" value="P-loop containing nucleotide triphosphate hydrolases"/>
    <property type="match status" value="1"/>
</dbReference>
<dbReference type="GO" id="GO:0005525">
    <property type="term" value="F:GTP binding"/>
    <property type="evidence" value="ECO:0007669"/>
    <property type="project" value="UniProtKB-KW"/>
</dbReference>
<keyword evidence="5 9" id="KW-0342">GTP-binding</keyword>
<dbReference type="FunFam" id="3.40.50.300:FF:003800">
    <property type="entry name" value="Guanine nucleotide-binding protein G(k) subunit alpha"/>
    <property type="match status" value="1"/>
</dbReference>